<name>A0ABW1UFR2_9LACO</name>
<evidence type="ECO:0000256" key="1">
    <source>
        <dbReference type="SAM" id="Phobius"/>
    </source>
</evidence>
<accession>A0ABW1UFR2</accession>
<feature type="transmembrane region" description="Helical" evidence="1">
    <location>
        <begin position="235"/>
        <end position="256"/>
    </location>
</feature>
<feature type="transmembrane region" description="Helical" evidence="1">
    <location>
        <begin position="462"/>
        <end position="480"/>
    </location>
</feature>
<feature type="transmembrane region" description="Helical" evidence="1">
    <location>
        <begin position="182"/>
        <end position="200"/>
    </location>
</feature>
<feature type="transmembrane region" description="Helical" evidence="1">
    <location>
        <begin position="149"/>
        <end position="170"/>
    </location>
</feature>
<feature type="transmembrane region" description="Helical" evidence="1">
    <location>
        <begin position="7"/>
        <end position="27"/>
    </location>
</feature>
<reference evidence="3" key="1">
    <citation type="journal article" date="2019" name="Int. J. Syst. Evol. Microbiol.">
        <title>The Global Catalogue of Microorganisms (GCM) 10K type strain sequencing project: providing services to taxonomists for standard genome sequencing and annotation.</title>
        <authorList>
            <consortium name="The Broad Institute Genomics Platform"/>
            <consortium name="The Broad Institute Genome Sequencing Center for Infectious Disease"/>
            <person name="Wu L."/>
            <person name="Ma J."/>
        </authorList>
    </citation>
    <scope>NUCLEOTIDE SEQUENCE [LARGE SCALE GENOMIC DNA]</scope>
    <source>
        <strain evidence="3">CCM 8934</strain>
    </source>
</reference>
<organism evidence="2 3">
    <name type="scientific">Lactiplantibacillus daoliensis</name>
    <dbReference type="NCBI Taxonomy" id="2559916"/>
    <lineage>
        <taxon>Bacteria</taxon>
        <taxon>Bacillati</taxon>
        <taxon>Bacillota</taxon>
        <taxon>Bacilli</taxon>
        <taxon>Lactobacillales</taxon>
        <taxon>Lactobacillaceae</taxon>
        <taxon>Lactiplantibacillus</taxon>
    </lineage>
</organism>
<evidence type="ECO:0008006" key="4">
    <source>
        <dbReference type="Google" id="ProtNLM"/>
    </source>
</evidence>
<proteinExistence type="predicted"/>
<dbReference type="RefSeq" id="WP_137607573.1">
    <property type="nucleotide sequence ID" value="NZ_BJDH01000005.1"/>
</dbReference>
<feature type="transmembrane region" description="Helical" evidence="1">
    <location>
        <begin position="206"/>
        <end position="223"/>
    </location>
</feature>
<evidence type="ECO:0000313" key="3">
    <source>
        <dbReference type="Proteomes" id="UP001596227"/>
    </source>
</evidence>
<feature type="transmembrane region" description="Helical" evidence="1">
    <location>
        <begin position="492"/>
        <end position="510"/>
    </location>
</feature>
<sequence>MGKGVLGALNGLVVIILSGAAVLALFWPESVQAGQSWVTLFLVISLTPIIFFGLIGLKRWQAHWSVKTYRRCLWGIGLLIVLTQLIVAFSFVDVGRADAFWVRNQAIALAQGQKHWADYFQTYPNNVNLTLLIAVAIKGALQLGVTNPWVFFNIGRFLWIDTGLLAGLVILRHWQRFRPGALGWLLGWLVSVPFYAYALFDYTDAWVLPLVVDVLALGLKFKTYTGWRRWELAMLTWSILALGVALKSNLIVLWVATGLITLVAMFQYQLCPHTGWYWLVGNIVTLGLVFGGMQQLASRQGYHRNSNQALPATSWIAMSLNPQTSGRYNYHDFEVIRKQPTATAKQRRASRLISTRLDQLKIGGLLSHLGKKMRVFYADGAFDSFKLTTQWLKAPRWFRANTQVIQFWLGIVMQSWYLCLLIGSIGSLRQHNNQQLDFGLLALTILGFTIFHVGLWEVEARYALPLLPVLLILACVQWAESLPIGLTRHSRLRLKWTLVFGILISGWDLWHVNMNKALQTTMIMRQGNGSYYQFEAQTILPKQRVIIRLPLNQPSNQLRLSPVTESGRVQLRLAAGTRTLVVGRGSPRQLQYVTYPTTAKPLTISLTNKGKSLIKYAAVKSNYNQLTGKILVKPAWFMQLTVRDQVNDDH</sequence>
<keyword evidence="1" id="KW-0472">Membrane</keyword>
<dbReference type="Proteomes" id="UP001596227">
    <property type="component" value="Unassembled WGS sequence"/>
</dbReference>
<feature type="transmembrane region" description="Helical" evidence="1">
    <location>
        <begin position="39"/>
        <end position="60"/>
    </location>
</feature>
<protein>
    <recommendedName>
        <fullName evidence="4">Integral membrane protein</fullName>
    </recommendedName>
</protein>
<keyword evidence="1" id="KW-0812">Transmembrane</keyword>
<keyword evidence="1" id="KW-1133">Transmembrane helix</keyword>
<comment type="caution">
    <text evidence="2">The sequence shown here is derived from an EMBL/GenBank/DDBJ whole genome shotgun (WGS) entry which is preliminary data.</text>
</comment>
<evidence type="ECO:0000313" key="2">
    <source>
        <dbReference type="EMBL" id="MFC6294074.1"/>
    </source>
</evidence>
<feature type="transmembrane region" description="Helical" evidence="1">
    <location>
        <begin position="404"/>
        <end position="426"/>
    </location>
</feature>
<feature type="transmembrane region" description="Helical" evidence="1">
    <location>
        <begin position="72"/>
        <end position="92"/>
    </location>
</feature>
<dbReference type="EMBL" id="JBHSSB010000004">
    <property type="protein sequence ID" value="MFC6294074.1"/>
    <property type="molecule type" value="Genomic_DNA"/>
</dbReference>
<feature type="transmembrane region" description="Helical" evidence="1">
    <location>
        <begin position="276"/>
        <end position="297"/>
    </location>
</feature>
<gene>
    <name evidence="2" type="ORF">ACFQH1_02340</name>
</gene>
<keyword evidence="3" id="KW-1185">Reference proteome</keyword>
<feature type="transmembrane region" description="Helical" evidence="1">
    <location>
        <begin position="438"/>
        <end position="456"/>
    </location>
</feature>